<dbReference type="InterPro" id="IPR030395">
    <property type="entry name" value="GP_PDE_dom"/>
</dbReference>
<dbReference type="Gene3D" id="3.20.20.190">
    <property type="entry name" value="Phosphatidylinositol (PI) phosphodiesterase"/>
    <property type="match status" value="1"/>
</dbReference>
<dbReference type="GO" id="GO:0008081">
    <property type="term" value="F:phosphoric diester hydrolase activity"/>
    <property type="evidence" value="ECO:0007669"/>
    <property type="project" value="InterPro"/>
</dbReference>
<dbReference type="GO" id="GO:0006629">
    <property type="term" value="P:lipid metabolic process"/>
    <property type="evidence" value="ECO:0007669"/>
    <property type="project" value="InterPro"/>
</dbReference>
<feature type="domain" description="Ras-GAP" evidence="1">
    <location>
        <begin position="135"/>
        <end position="278"/>
    </location>
</feature>
<evidence type="ECO:0000313" key="3">
    <source>
        <dbReference type="EMBL" id="MCP9201283.1"/>
    </source>
</evidence>
<reference evidence="3" key="1">
    <citation type="submission" date="2022-07" db="EMBL/GenBank/DDBJ databases">
        <title>Gramela sediminis sp. nov., isolated from deep-sea sediment of the Indian Ocean.</title>
        <authorList>
            <person name="Shi H."/>
        </authorList>
    </citation>
    <scope>NUCLEOTIDE SEQUENCE</scope>
    <source>
        <strain evidence="3">GC03-9</strain>
    </source>
</reference>
<dbReference type="SUPFAM" id="SSF51695">
    <property type="entry name" value="PLC-like phosphodiesterases"/>
    <property type="match status" value="1"/>
</dbReference>
<feature type="domain" description="GP-PDE" evidence="2">
    <location>
        <begin position="33"/>
        <end position="302"/>
    </location>
</feature>
<dbReference type="PROSITE" id="PS51257">
    <property type="entry name" value="PROKAR_LIPOPROTEIN"/>
    <property type="match status" value="1"/>
</dbReference>
<dbReference type="PROSITE" id="PS50018">
    <property type="entry name" value="RAS_GTPASE_ACTIV_2"/>
    <property type="match status" value="1"/>
</dbReference>
<gene>
    <name evidence="3" type="ORF">MKO06_15340</name>
</gene>
<name>A0A9X2KZL3_9FLAO</name>
<accession>A0A9X2KZL3</accession>
<dbReference type="Proteomes" id="UP001155280">
    <property type="component" value="Unassembled WGS sequence"/>
</dbReference>
<evidence type="ECO:0000259" key="1">
    <source>
        <dbReference type="PROSITE" id="PS50018"/>
    </source>
</evidence>
<evidence type="ECO:0000259" key="2">
    <source>
        <dbReference type="PROSITE" id="PS51704"/>
    </source>
</evidence>
<dbReference type="PANTHER" id="PTHR46211">
    <property type="entry name" value="GLYCEROPHOSPHORYL DIESTER PHOSPHODIESTERASE"/>
    <property type="match status" value="1"/>
</dbReference>
<proteinExistence type="predicted"/>
<organism evidence="3 4">
    <name type="scientific">Christiangramia oceanisediminis</name>
    <dbReference type="NCBI Taxonomy" id="2920386"/>
    <lineage>
        <taxon>Bacteria</taxon>
        <taxon>Pseudomonadati</taxon>
        <taxon>Bacteroidota</taxon>
        <taxon>Flavobacteriia</taxon>
        <taxon>Flavobacteriales</taxon>
        <taxon>Flavobacteriaceae</taxon>
        <taxon>Christiangramia</taxon>
    </lineage>
</organism>
<sequence>MIKFFLLSFLFLVFSCKKNHERASEAYSGEQEIEIHGHRGSRGTMPENTIQGFIAAINDSADVLEMDVVISNDKKVVVSHEAYMASKFVLLPNGNIIQPKDERKFNLYEMSYDSIQKFETGLKEDQGFPDQKKISTYKPLLSEVIDSVEEYIRNNEIAPVRYNIEIKSDPRDYKEYQPEPEEFVELVMKLIQSKNIENRYSIQSFDTNILEILNEKYPKVPLVYLVYKPGISNNLEQLSFVPDIYSPEYNLITTKAFVDTVKRKNMKLIPWTVNDSLAIKRMKSFGVDGIISDYPNRVYNLLQNDISKKN</sequence>
<comment type="caution">
    <text evidence="3">The sequence shown here is derived from an EMBL/GenBank/DDBJ whole genome shotgun (WGS) entry which is preliminary data.</text>
</comment>
<dbReference type="PANTHER" id="PTHR46211:SF14">
    <property type="entry name" value="GLYCEROPHOSPHODIESTER PHOSPHODIESTERASE"/>
    <property type="match status" value="1"/>
</dbReference>
<dbReference type="EMBL" id="JANCNS010000003">
    <property type="protein sequence ID" value="MCP9201283.1"/>
    <property type="molecule type" value="Genomic_DNA"/>
</dbReference>
<dbReference type="InterPro" id="IPR017946">
    <property type="entry name" value="PLC-like_Pdiesterase_TIM-brl"/>
</dbReference>
<keyword evidence="4" id="KW-1185">Reference proteome</keyword>
<dbReference type="PROSITE" id="PS51704">
    <property type="entry name" value="GP_PDE"/>
    <property type="match status" value="1"/>
</dbReference>
<dbReference type="InterPro" id="IPR001936">
    <property type="entry name" value="RasGAP_dom"/>
</dbReference>
<dbReference type="Pfam" id="PF03009">
    <property type="entry name" value="GDPD"/>
    <property type="match status" value="1"/>
</dbReference>
<dbReference type="RefSeq" id="WP_241552150.1">
    <property type="nucleotide sequence ID" value="NZ_JANCNS010000003.1"/>
</dbReference>
<dbReference type="AlphaFoldDB" id="A0A9X2KZL3"/>
<protein>
    <submittedName>
        <fullName evidence="3">Glycerophosphodiester phosphodiesterase</fullName>
    </submittedName>
</protein>
<evidence type="ECO:0000313" key="4">
    <source>
        <dbReference type="Proteomes" id="UP001155280"/>
    </source>
</evidence>